<dbReference type="AlphaFoldDB" id="A0A7X5ULI1"/>
<dbReference type="Gene3D" id="1.10.510.40">
    <property type="match status" value="1"/>
</dbReference>
<comment type="similarity">
    <text evidence="2">Belongs to the IucA/IucC family.</text>
</comment>
<feature type="domain" description="Aerobactin siderophore biosynthesis IucA/IucC-like C-terminal" evidence="5">
    <location>
        <begin position="387"/>
        <end position="531"/>
    </location>
</feature>
<feature type="domain" description="Aerobactin siderophore biosynthesis IucA/IucC N-terminal" evidence="4">
    <location>
        <begin position="155"/>
        <end position="369"/>
    </location>
</feature>
<evidence type="ECO:0000259" key="4">
    <source>
        <dbReference type="Pfam" id="PF04183"/>
    </source>
</evidence>
<name>A0A7X5ULI1_9PSEU</name>
<dbReference type="InterPro" id="IPR007310">
    <property type="entry name" value="Aerobactin_biosyn_IucA/IucC_N"/>
</dbReference>
<organism evidence="6 7">
    <name type="scientific">Saccharomonospora amisosensis</name>
    <dbReference type="NCBI Taxonomy" id="1128677"/>
    <lineage>
        <taxon>Bacteria</taxon>
        <taxon>Bacillati</taxon>
        <taxon>Actinomycetota</taxon>
        <taxon>Actinomycetes</taxon>
        <taxon>Pseudonocardiales</taxon>
        <taxon>Pseudonocardiaceae</taxon>
        <taxon>Saccharomonospora</taxon>
    </lineage>
</organism>
<reference evidence="6 7" key="1">
    <citation type="submission" date="2020-03" db="EMBL/GenBank/DDBJ databases">
        <title>Sequencing the genomes of 1000 actinobacteria strains.</title>
        <authorList>
            <person name="Klenk H.-P."/>
        </authorList>
    </citation>
    <scope>NUCLEOTIDE SEQUENCE [LARGE SCALE GENOMIC DNA]</scope>
    <source>
        <strain evidence="6 7">DSM 45685</strain>
    </source>
</reference>
<evidence type="ECO:0000256" key="2">
    <source>
        <dbReference type="ARBA" id="ARBA00007832"/>
    </source>
</evidence>
<dbReference type="PANTHER" id="PTHR34384">
    <property type="entry name" value="L-2,3-DIAMINOPROPANOATE--CITRATE LIGASE"/>
    <property type="match status" value="1"/>
</dbReference>
<comment type="pathway">
    <text evidence="1">Siderophore biosynthesis.</text>
</comment>
<comment type="caution">
    <text evidence="6">The sequence shown here is derived from an EMBL/GenBank/DDBJ whole genome shotgun (WGS) entry which is preliminary data.</text>
</comment>
<dbReference type="Pfam" id="PF06276">
    <property type="entry name" value="FhuF"/>
    <property type="match status" value="1"/>
</dbReference>
<dbReference type="GO" id="GO:0016881">
    <property type="term" value="F:acid-amino acid ligase activity"/>
    <property type="evidence" value="ECO:0007669"/>
    <property type="project" value="UniProtKB-ARBA"/>
</dbReference>
<dbReference type="Pfam" id="PF04183">
    <property type="entry name" value="IucA_IucC"/>
    <property type="match status" value="1"/>
</dbReference>
<feature type="compositionally biased region" description="Low complexity" evidence="3">
    <location>
        <begin position="7"/>
        <end position="19"/>
    </location>
</feature>
<accession>A0A7X5ULI1</accession>
<evidence type="ECO:0000259" key="5">
    <source>
        <dbReference type="Pfam" id="PF06276"/>
    </source>
</evidence>
<evidence type="ECO:0000313" key="6">
    <source>
        <dbReference type="EMBL" id="NIJ10201.1"/>
    </source>
</evidence>
<dbReference type="Proteomes" id="UP000545493">
    <property type="component" value="Unassembled WGS sequence"/>
</dbReference>
<dbReference type="InterPro" id="IPR037455">
    <property type="entry name" value="LucA/IucC-like"/>
</dbReference>
<sequence>MAEPPRARTTAAQRQLAGGEHARGRGHGAEPAAVLSARAAARRATRRRLLNAYLRETGTPVRGTGSLRIALPATCGELVVEVVHRCTLGHHDYADDTSVPHEEFVAALLAELAAGTGHDGFELAAQIEESTARTARYLARARPRRPAEAHAITRHAEQSVLLGHPFHPTPKSAEGFSDADLERYAPELGATFVPHYFAVARELVSQQRVWPGPWEPGEVAARVPRGYLPLPAHPWQARYLLDRAEVTALIREGGLVPLGPLGRPVYATSSARTVCDPGFPTAWKLPLRVRITNFVRNNPMEHLRRAMEASGLIGTLPTHEGFGVLLESGFRTLNPDAVGPDLAADFAVLYRENPFAHNGEAPRVLAGVLEDPGVLVRDVRAAGDVGEWLRRYLAISLVPLLSLFEQHGVSLEAHVQNSLLCTDGGQPSRLWVRDLEGVAVSSQAGRPLAPGSPLGYSDAEAWQRLCYHAVTNQLGHLVHVLGRYSGAGEERLWAVARRVLLDVPQAGRLLAMPTLPAKANLVSRFTGRAERPLYVEIPNPLRETR</sequence>
<protein>
    <submittedName>
        <fullName evidence="6">Siderophore synthetase component</fullName>
    </submittedName>
</protein>
<evidence type="ECO:0000256" key="3">
    <source>
        <dbReference type="SAM" id="MobiDB-lite"/>
    </source>
</evidence>
<dbReference type="Gene3D" id="6.10.250.3370">
    <property type="match status" value="1"/>
</dbReference>
<keyword evidence="7" id="KW-1185">Reference proteome</keyword>
<dbReference type="GO" id="GO:0019290">
    <property type="term" value="P:siderophore biosynthetic process"/>
    <property type="evidence" value="ECO:0007669"/>
    <property type="project" value="InterPro"/>
</dbReference>
<gene>
    <name evidence="6" type="ORF">FHU38_000545</name>
</gene>
<proteinExistence type="inferred from homology"/>
<evidence type="ECO:0000313" key="7">
    <source>
        <dbReference type="Proteomes" id="UP000545493"/>
    </source>
</evidence>
<feature type="region of interest" description="Disordered" evidence="3">
    <location>
        <begin position="1"/>
        <end position="37"/>
    </location>
</feature>
<dbReference type="EMBL" id="JAAOYM010000001">
    <property type="protein sequence ID" value="NIJ10201.1"/>
    <property type="molecule type" value="Genomic_DNA"/>
</dbReference>
<dbReference type="InterPro" id="IPR022770">
    <property type="entry name" value="IucA/IucC-like_C"/>
</dbReference>
<evidence type="ECO:0000256" key="1">
    <source>
        <dbReference type="ARBA" id="ARBA00004924"/>
    </source>
</evidence>
<dbReference type="PANTHER" id="PTHR34384:SF5">
    <property type="entry name" value="L-2,3-DIAMINOPROPANOATE--CITRATE LIGASE"/>
    <property type="match status" value="1"/>
</dbReference>